<keyword evidence="1" id="KW-0479">Metal-binding</keyword>
<evidence type="ECO:0000259" key="3">
    <source>
        <dbReference type="PROSITE" id="PS50157"/>
    </source>
</evidence>
<dbReference type="EMBL" id="UYSU01032356">
    <property type="protein sequence ID" value="VDL89238.1"/>
    <property type="molecule type" value="Genomic_DNA"/>
</dbReference>
<dbReference type="Proteomes" id="UP000275846">
    <property type="component" value="Unassembled WGS sequence"/>
</dbReference>
<feature type="compositionally biased region" description="Polar residues" evidence="2">
    <location>
        <begin position="140"/>
        <end position="149"/>
    </location>
</feature>
<keyword evidence="1" id="KW-0862">Zinc</keyword>
<dbReference type="PANTHER" id="PTHR47027:SF26">
    <property type="entry name" value="REVERSE TRANSCRIPTASE DOMAIN-CONTAINING PROTEIN"/>
    <property type="match status" value="1"/>
</dbReference>
<dbReference type="PANTHER" id="PTHR47027">
    <property type="entry name" value="REVERSE TRANSCRIPTASE DOMAIN-CONTAINING PROTEIN"/>
    <property type="match status" value="1"/>
</dbReference>
<sequence>MCQKMRTHVYTTYVNLTKAFDTMNRDGLLKIMQKFGCPERFIHMVRQLHDGTMARVMDNGAVSEAFAVTNGVKHGRVLAPTLFSLILSSKLMDNYLGESPGVRIAYRMNDRPLIRRPVAWIHSYRRGSQPLPSQLPPQNDAPSNINPTAANTSNVDSVPSCPNCNCTFTSRIGLVGHLRIHRMEIGEPLPGAPKYSRRACLHCPHCSRTFAHLMGLPGHMRNYESGIHRDVDTPNTSCVLINTPVISPFMSATTSASSKTPQTQQLPTSPVLIVTTHTYKASAWSVTCDFITQRPVSGAATYTRRTHLNCSHYPRKFTDCMGLFGHMRLQKNLR</sequence>
<evidence type="ECO:0000313" key="5">
    <source>
        <dbReference type="Proteomes" id="UP000275846"/>
    </source>
</evidence>
<dbReference type="PROSITE" id="PS50157">
    <property type="entry name" value="ZINC_FINGER_C2H2_2"/>
    <property type="match status" value="2"/>
</dbReference>
<gene>
    <name evidence="4" type="ORF">SSLN_LOCUS2853</name>
</gene>
<keyword evidence="1" id="KW-0863">Zinc-finger</keyword>
<dbReference type="AlphaFoldDB" id="A0A183SF55"/>
<reference evidence="4 5" key="2">
    <citation type="submission" date="2018-11" db="EMBL/GenBank/DDBJ databases">
        <authorList>
            <consortium name="Pathogen Informatics"/>
        </authorList>
    </citation>
    <scope>NUCLEOTIDE SEQUENCE [LARGE SCALE GENOMIC DNA]</scope>
    <source>
        <strain evidence="4 5">NST_G2</strain>
    </source>
</reference>
<dbReference type="Gene3D" id="3.30.160.60">
    <property type="entry name" value="Classic Zinc Finger"/>
    <property type="match status" value="1"/>
</dbReference>
<dbReference type="GO" id="GO:0008270">
    <property type="term" value="F:zinc ion binding"/>
    <property type="evidence" value="ECO:0007669"/>
    <property type="project" value="UniProtKB-KW"/>
</dbReference>
<dbReference type="InterPro" id="IPR000477">
    <property type="entry name" value="RT_dom"/>
</dbReference>
<accession>A0A183SF55</accession>
<dbReference type="SMART" id="SM00355">
    <property type="entry name" value="ZnF_C2H2"/>
    <property type="match status" value="2"/>
</dbReference>
<evidence type="ECO:0000313" key="4">
    <source>
        <dbReference type="EMBL" id="VDL89238.1"/>
    </source>
</evidence>
<dbReference type="InterPro" id="IPR013087">
    <property type="entry name" value="Znf_C2H2_type"/>
</dbReference>
<feature type="region of interest" description="Disordered" evidence="2">
    <location>
        <begin position="129"/>
        <end position="149"/>
    </location>
</feature>
<dbReference type="PROSITE" id="PS00028">
    <property type="entry name" value="ZINC_FINGER_C2H2_1"/>
    <property type="match status" value="1"/>
</dbReference>
<keyword evidence="5" id="KW-1185">Reference proteome</keyword>
<dbReference type="WBParaSite" id="SSLN_0000294801-mRNA-1">
    <property type="protein sequence ID" value="SSLN_0000294801-mRNA-1"/>
    <property type="gene ID" value="SSLN_0000294801"/>
</dbReference>
<feature type="compositionally biased region" description="Low complexity" evidence="2">
    <location>
        <begin position="129"/>
        <end position="138"/>
    </location>
</feature>
<evidence type="ECO:0000256" key="1">
    <source>
        <dbReference type="PROSITE-ProRule" id="PRU00042"/>
    </source>
</evidence>
<evidence type="ECO:0000313" key="6">
    <source>
        <dbReference type="WBParaSite" id="SSLN_0000294801-mRNA-1"/>
    </source>
</evidence>
<protein>
    <submittedName>
        <fullName evidence="6">C2H2-type domain-containing protein</fullName>
    </submittedName>
</protein>
<feature type="domain" description="C2H2-type" evidence="3">
    <location>
        <begin position="159"/>
        <end position="186"/>
    </location>
</feature>
<evidence type="ECO:0000256" key="2">
    <source>
        <dbReference type="SAM" id="MobiDB-lite"/>
    </source>
</evidence>
<dbReference type="OrthoDB" id="126439at2759"/>
<reference evidence="6" key="1">
    <citation type="submission" date="2016-06" db="UniProtKB">
        <authorList>
            <consortium name="WormBaseParasite"/>
        </authorList>
    </citation>
    <scope>IDENTIFICATION</scope>
</reference>
<proteinExistence type="predicted"/>
<dbReference type="Pfam" id="PF00078">
    <property type="entry name" value="RVT_1"/>
    <property type="match status" value="1"/>
</dbReference>
<organism evidence="6">
    <name type="scientific">Schistocephalus solidus</name>
    <name type="common">Tapeworm</name>
    <dbReference type="NCBI Taxonomy" id="70667"/>
    <lineage>
        <taxon>Eukaryota</taxon>
        <taxon>Metazoa</taxon>
        <taxon>Spiralia</taxon>
        <taxon>Lophotrochozoa</taxon>
        <taxon>Platyhelminthes</taxon>
        <taxon>Cestoda</taxon>
        <taxon>Eucestoda</taxon>
        <taxon>Diphyllobothriidea</taxon>
        <taxon>Diphyllobothriidae</taxon>
        <taxon>Schistocephalus</taxon>
    </lineage>
</organism>
<name>A0A183SF55_SCHSO</name>
<feature type="domain" description="C2H2-type" evidence="3">
    <location>
        <begin position="201"/>
        <end position="233"/>
    </location>
</feature>